<dbReference type="AlphaFoldDB" id="A0A1Q9A8V4"/>
<gene>
    <name evidence="7" type="ORF">BJF91_07280</name>
    <name evidence="6" type="ORF">GGQ71_003722</name>
</gene>
<dbReference type="Pfam" id="PF00027">
    <property type="entry name" value="cNMP_binding"/>
    <property type="match status" value="1"/>
</dbReference>
<dbReference type="PROSITE" id="PS51063">
    <property type="entry name" value="HTH_CRP_2"/>
    <property type="match status" value="1"/>
</dbReference>
<name>A0A1Q9A8V4_9HYPH</name>
<dbReference type="InterPro" id="IPR012318">
    <property type="entry name" value="HTH_CRP"/>
</dbReference>
<dbReference type="Gene3D" id="2.60.120.10">
    <property type="entry name" value="Jelly Rolls"/>
    <property type="match status" value="1"/>
</dbReference>
<evidence type="ECO:0000313" key="9">
    <source>
        <dbReference type="Proteomes" id="UP000544107"/>
    </source>
</evidence>
<reference evidence="6 9" key="2">
    <citation type="submission" date="2020-08" db="EMBL/GenBank/DDBJ databases">
        <title>Genomic Encyclopedia of Type Strains, Phase IV (KMG-IV): sequencing the most valuable type-strain genomes for metagenomic binning, comparative biology and taxonomic classification.</title>
        <authorList>
            <person name="Goeker M."/>
        </authorList>
    </citation>
    <scope>NUCLEOTIDE SEQUENCE [LARGE SCALE GENOMIC DNA]</scope>
    <source>
        <strain evidence="6 9">DSM 100021</strain>
    </source>
</reference>
<comment type="caution">
    <text evidence="7">The sequence shown here is derived from an EMBL/GenBank/DDBJ whole genome shotgun (WGS) entry which is preliminary data.</text>
</comment>
<evidence type="ECO:0000313" key="7">
    <source>
        <dbReference type="EMBL" id="OLP51023.1"/>
    </source>
</evidence>
<dbReference type="GO" id="GO:0003677">
    <property type="term" value="F:DNA binding"/>
    <property type="evidence" value="ECO:0007669"/>
    <property type="project" value="UniProtKB-KW"/>
</dbReference>
<reference evidence="7 8" key="1">
    <citation type="submission" date="2016-09" db="EMBL/GenBank/DDBJ databases">
        <title>Rhizobium oryziradicis sp. nov., isolated from the root of rice.</title>
        <authorList>
            <person name="Zhao J."/>
            <person name="Zhang X."/>
        </authorList>
    </citation>
    <scope>NUCLEOTIDE SEQUENCE [LARGE SCALE GENOMIC DNA]</scope>
    <source>
        <strain evidence="7 8">14971</strain>
    </source>
</reference>
<evidence type="ECO:0000313" key="8">
    <source>
        <dbReference type="Proteomes" id="UP000185598"/>
    </source>
</evidence>
<dbReference type="InterPro" id="IPR036388">
    <property type="entry name" value="WH-like_DNA-bd_sf"/>
</dbReference>
<dbReference type="Gene3D" id="1.10.10.10">
    <property type="entry name" value="Winged helix-like DNA-binding domain superfamily/Winged helix DNA-binding domain"/>
    <property type="match status" value="1"/>
</dbReference>
<dbReference type="PANTHER" id="PTHR24567">
    <property type="entry name" value="CRP FAMILY TRANSCRIPTIONAL REGULATORY PROTEIN"/>
    <property type="match status" value="1"/>
</dbReference>
<evidence type="ECO:0000256" key="3">
    <source>
        <dbReference type="ARBA" id="ARBA00023163"/>
    </source>
</evidence>
<feature type="domain" description="HTH crp-type" evidence="5">
    <location>
        <begin position="157"/>
        <end position="230"/>
    </location>
</feature>
<evidence type="ECO:0000256" key="2">
    <source>
        <dbReference type="ARBA" id="ARBA00023125"/>
    </source>
</evidence>
<dbReference type="Proteomes" id="UP000544107">
    <property type="component" value="Unassembled WGS sequence"/>
</dbReference>
<accession>A0A1Q9A8V4</accession>
<dbReference type="InterPro" id="IPR014710">
    <property type="entry name" value="RmlC-like_jellyroll"/>
</dbReference>
<keyword evidence="8" id="KW-1185">Reference proteome</keyword>
<dbReference type="InterPro" id="IPR000595">
    <property type="entry name" value="cNMP-bd_dom"/>
</dbReference>
<dbReference type="SMART" id="SM00419">
    <property type="entry name" value="HTH_CRP"/>
    <property type="match status" value="1"/>
</dbReference>
<sequence length="242" mass="27022">MTDRITPETNDTDIEAKLGQAEIFAGLTPDEDRAWSKQCTIAKYAAGAVLGDYGKCPETVFIVQSGHLRATMRVGSGKELFLDTAGPGATAAEIVAIHPWNYDVCLMATTDSVVVLMPIPVFQRLIAENHHVCTALLSVLTKRLQVLHARLCELSYLDVRHRLYTTLLRLSEPLCPDKPRERWIAPPVIHSALAEHIGARRETVSREMSRLTQDGVIERDRKAILIRQPHELLRRLSQITGD</sequence>
<dbReference type="InterPro" id="IPR036390">
    <property type="entry name" value="WH_DNA-bd_sf"/>
</dbReference>
<dbReference type="GO" id="GO:0003700">
    <property type="term" value="F:DNA-binding transcription factor activity"/>
    <property type="evidence" value="ECO:0007669"/>
    <property type="project" value="TreeGrafter"/>
</dbReference>
<protein>
    <submittedName>
        <fullName evidence="6">CRP-like cAMP-binding protein</fullName>
    </submittedName>
</protein>
<dbReference type="EMBL" id="JACIED010000005">
    <property type="protein sequence ID" value="MBB4009434.1"/>
    <property type="molecule type" value="Genomic_DNA"/>
</dbReference>
<dbReference type="GO" id="GO:0005829">
    <property type="term" value="C:cytosol"/>
    <property type="evidence" value="ECO:0007669"/>
    <property type="project" value="TreeGrafter"/>
</dbReference>
<evidence type="ECO:0000259" key="4">
    <source>
        <dbReference type="PROSITE" id="PS50042"/>
    </source>
</evidence>
<dbReference type="SUPFAM" id="SSF51206">
    <property type="entry name" value="cAMP-binding domain-like"/>
    <property type="match status" value="1"/>
</dbReference>
<dbReference type="InterPro" id="IPR050397">
    <property type="entry name" value="Env_Response_Regulators"/>
</dbReference>
<dbReference type="EMBL" id="MKIN01000020">
    <property type="protein sequence ID" value="OLP51023.1"/>
    <property type="molecule type" value="Genomic_DNA"/>
</dbReference>
<evidence type="ECO:0000256" key="1">
    <source>
        <dbReference type="ARBA" id="ARBA00023015"/>
    </source>
</evidence>
<keyword evidence="3" id="KW-0804">Transcription</keyword>
<evidence type="ECO:0000313" key="6">
    <source>
        <dbReference type="EMBL" id="MBB4009434.1"/>
    </source>
</evidence>
<dbReference type="Pfam" id="PF13545">
    <property type="entry name" value="HTH_Crp_2"/>
    <property type="match status" value="1"/>
</dbReference>
<dbReference type="InterPro" id="IPR018490">
    <property type="entry name" value="cNMP-bd_dom_sf"/>
</dbReference>
<organism evidence="7 8">
    <name type="scientific">Allorhizobium taibaishanense</name>
    <dbReference type="NCBI Taxonomy" id="887144"/>
    <lineage>
        <taxon>Bacteria</taxon>
        <taxon>Pseudomonadati</taxon>
        <taxon>Pseudomonadota</taxon>
        <taxon>Alphaproteobacteria</taxon>
        <taxon>Hyphomicrobiales</taxon>
        <taxon>Rhizobiaceae</taxon>
        <taxon>Rhizobium/Agrobacterium group</taxon>
        <taxon>Allorhizobium</taxon>
    </lineage>
</organism>
<dbReference type="PANTHER" id="PTHR24567:SF26">
    <property type="entry name" value="REGULATORY PROTEIN YEIL"/>
    <property type="match status" value="1"/>
</dbReference>
<dbReference type="CDD" id="cd00038">
    <property type="entry name" value="CAP_ED"/>
    <property type="match status" value="1"/>
</dbReference>
<dbReference type="RefSeq" id="WP_075613725.1">
    <property type="nucleotide sequence ID" value="NZ_JACIED010000005.1"/>
</dbReference>
<keyword evidence="2" id="KW-0238">DNA-binding</keyword>
<keyword evidence="1" id="KW-0805">Transcription regulation</keyword>
<dbReference type="SUPFAM" id="SSF46785">
    <property type="entry name" value="Winged helix' DNA-binding domain"/>
    <property type="match status" value="1"/>
</dbReference>
<feature type="domain" description="Cyclic nucleotide-binding" evidence="4">
    <location>
        <begin position="23"/>
        <end position="143"/>
    </location>
</feature>
<evidence type="ECO:0000259" key="5">
    <source>
        <dbReference type="PROSITE" id="PS51063"/>
    </source>
</evidence>
<dbReference type="PROSITE" id="PS50042">
    <property type="entry name" value="CNMP_BINDING_3"/>
    <property type="match status" value="1"/>
</dbReference>
<proteinExistence type="predicted"/>
<dbReference type="Proteomes" id="UP000185598">
    <property type="component" value="Unassembled WGS sequence"/>
</dbReference>
<dbReference type="STRING" id="887144.BJF91_07280"/>